<dbReference type="AlphaFoldDB" id="A0A447JCW1"/>
<proteinExistence type="predicted"/>
<reference evidence="1 2" key="1">
    <citation type="submission" date="2018-12" db="EMBL/GenBank/DDBJ databases">
        <authorList>
            <consortium name="Pathogen Informatics"/>
        </authorList>
    </citation>
    <scope>NUCLEOTIDE SEQUENCE [LARGE SCALE GENOMIC DNA]</scope>
    <source>
        <strain evidence="1 2">NCTC7102</strain>
    </source>
</reference>
<evidence type="ECO:0000313" key="1">
    <source>
        <dbReference type="EMBL" id="VDY38542.1"/>
    </source>
</evidence>
<protein>
    <submittedName>
        <fullName evidence="1">Uncharacterized protein</fullName>
    </submittedName>
</protein>
<name>A0A447JCW1_SALET</name>
<dbReference type="EMBL" id="LR133909">
    <property type="protein sequence ID" value="VDY38542.1"/>
    <property type="molecule type" value="Genomic_DNA"/>
</dbReference>
<dbReference type="Proteomes" id="UP000281393">
    <property type="component" value="Chromosome"/>
</dbReference>
<evidence type="ECO:0000313" key="2">
    <source>
        <dbReference type="Proteomes" id="UP000281393"/>
    </source>
</evidence>
<sequence>MSDSHYQFVLCCRHCFLKFIREVQEYQGICIYIYCDVHHKYRRISFHLLFFIPSAYDGS</sequence>
<organism evidence="1 2">
    <name type="scientific">Salmonella enterica subsp. enterica serovar Daytona</name>
    <dbReference type="NCBI Taxonomy" id="1962639"/>
    <lineage>
        <taxon>Bacteria</taxon>
        <taxon>Pseudomonadati</taxon>
        <taxon>Pseudomonadota</taxon>
        <taxon>Gammaproteobacteria</taxon>
        <taxon>Enterobacterales</taxon>
        <taxon>Enterobacteriaceae</taxon>
        <taxon>Salmonella</taxon>
    </lineage>
</organism>
<gene>
    <name evidence="1" type="ORF">NCTC7102_01151</name>
</gene>
<accession>A0A447JCW1</accession>